<dbReference type="Pfam" id="PF02518">
    <property type="entry name" value="HATPase_c"/>
    <property type="match status" value="1"/>
</dbReference>
<sequence>MFILILLSQVLFAKLNQDQLIGAFSNYQETITEEKLVRELERDILDLQRQVLIFKDTGSDSAVKRFNTLFVGVESRLNKIQLGIAEDEKTEQSRTQVEAMQHHIEDYFTNFASVVNGRQLRDKYFEEGLIADIEALLANNAFIRLTQRNDSLKVYFYSAENLAYRYLLNPSSVLKDQFSNKLITANEIVKNIAGFTQEKAWVTNAIDNVDRKFIQLTNVTQGYIYLVNVVMAGSANEFLYLSKEMAQKSALLANQTNQQIQINIDESQDQMNVSSLAGIFITLMLAFIAANRIFIPLHAITSVFERLVEGQDDVNIPFVKRKDELGKLARAASVFNEKNKQKKELLEGSQKLNEEQQALNVDLADAKNQAEIANASKSIFLANMSHEIRTPMNGIIGLVDMLLQRPLSKEVRDNLEKVAYSSQILLNVINDILDFSKIEAGKLEIENTSFCLTQLFDSLTAFSVSPAAEKKLNVEILIEPTLPIRAIGDPLRISQVILNLTNNAIKFTHSGKISISFLKKESTEQGVCFLEVQIKDTGVGIEEGRLKSIFMPFTQGDNSISRKYGGTGLGLSIVKQLTCLMHGDVKATSALGLGSTFTCSFKLIPEGSDTFCNSLTGLKKSLIYVSKDSSHLLYQEYLKFIAPRSLYKSFQEFNEMLNQEETVFIFDIDDFAHAQSLNSIFTRLHEHHETFGCITKTYPSGLAEELEAQWGCPVLTHPYSFSDINHFISILNGHTNIDNEPILLSQEQSVTPKTTKFAGHILLVEDNAINQMLMGEMIKSLGLTHDIANNGKEAVEKVEANKAYDLVLMDVQMPVLDGIEATKLIRQSGNTTVPIVGVSAHAMQEDRDIALKSGMNEYLTKPIRRITLANAIKTIFRATNQR</sequence>
<evidence type="ECO:0000256" key="2">
    <source>
        <dbReference type="ARBA" id="ARBA00004370"/>
    </source>
</evidence>
<keyword evidence="14" id="KW-0472">Membrane</keyword>
<keyword evidence="7" id="KW-0418">Kinase</keyword>
<dbReference type="SUPFAM" id="SSF52172">
    <property type="entry name" value="CheY-like"/>
    <property type="match status" value="1"/>
</dbReference>
<evidence type="ECO:0000256" key="14">
    <source>
        <dbReference type="SAM" id="Phobius"/>
    </source>
</evidence>
<evidence type="ECO:0000256" key="5">
    <source>
        <dbReference type="ARBA" id="ARBA00022679"/>
    </source>
</evidence>
<dbReference type="InterPro" id="IPR003594">
    <property type="entry name" value="HATPase_dom"/>
</dbReference>
<evidence type="ECO:0000256" key="13">
    <source>
        <dbReference type="SAM" id="Coils"/>
    </source>
</evidence>
<dbReference type="SUPFAM" id="SSF55874">
    <property type="entry name" value="ATPase domain of HSP90 chaperone/DNA topoisomerase II/histidine kinase"/>
    <property type="match status" value="1"/>
</dbReference>
<evidence type="ECO:0000256" key="1">
    <source>
        <dbReference type="ARBA" id="ARBA00000085"/>
    </source>
</evidence>
<dbReference type="AlphaFoldDB" id="K6ZKM1"/>
<evidence type="ECO:0000256" key="4">
    <source>
        <dbReference type="ARBA" id="ARBA00022553"/>
    </source>
</evidence>
<dbReference type="InterPro" id="IPR036097">
    <property type="entry name" value="HisK_dim/P_sf"/>
</dbReference>
<dbReference type="Gene3D" id="1.10.287.130">
    <property type="match status" value="1"/>
</dbReference>
<dbReference type="InterPro" id="IPR032255">
    <property type="entry name" value="HBM"/>
</dbReference>
<dbReference type="InterPro" id="IPR003660">
    <property type="entry name" value="HAMP_dom"/>
</dbReference>
<keyword evidence="13" id="KW-0175">Coiled coil</keyword>
<dbReference type="STRING" id="1121922.GCA_000428905_02206"/>
<evidence type="ECO:0000256" key="10">
    <source>
        <dbReference type="ARBA" id="ARBA00064003"/>
    </source>
</evidence>
<dbReference type="Proteomes" id="UP000006251">
    <property type="component" value="Unassembled WGS sequence"/>
</dbReference>
<feature type="domain" description="Histidine kinase" evidence="15">
    <location>
        <begin position="383"/>
        <end position="605"/>
    </location>
</feature>
<dbReference type="SUPFAM" id="SSF47384">
    <property type="entry name" value="Homodimeric domain of signal transducing histidine kinase"/>
    <property type="match status" value="1"/>
</dbReference>
<keyword evidence="9" id="KW-0902">Two-component regulatory system</keyword>
<dbReference type="PROSITE" id="PS50109">
    <property type="entry name" value="HIS_KIN"/>
    <property type="match status" value="1"/>
</dbReference>
<keyword evidence="8" id="KW-0067">ATP-binding</keyword>
<accession>K6ZKM1</accession>
<dbReference type="CDD" id="cd00082">
    <property type="entry name" value="HisKA"/>
    <property type="match status" value="1"/>
</dbReference>
<keyword evidence="6" id="KW-0547">Nucleotide-binding</keyword>
<dbReference type="InterPro" id="IPR011006">
    <property type="entry name" value="CheY-like_superfamily"/>
</dbReference>
<evidence type="ECO:0000256" key="8">
    <source>
        <dbReference type="ARBA" id="ARBA00022840"/>
    </source>
</evidence>
<evidence type="ECO:0000256" key="6">
    <source>
        <dbReference type="ARBA" id="ARBA00022741"/>
    </source>
</evidence>
<dbReference type="InterPro" id="IPR005467">
    <property type="entry name" value="His_kinase_dom"/>
</dbReference>
<keyword evidence="4 12" id="KW-0597">Phosphoprotein</keyword>
<dbReference type="Pfam" id="PF00512">
    <property type="entry name" value="HisKA"/>
    <property type="match status" value="1"/>
</dbReference>
<protein>
    <recommendedName>
        <fullName evidence="11">Sensory/regulatory protein RpfC</fullName>
        <ecNumber evidence="3">2.7.13.3</ecNumber>
    </recommendedName>
</protein>
<feature type="coiled-coil region" evidence="13">
    <location>
        <begin position="335"/>
        <end position="369"/>
    </location>
</feature>
<evidence type="ECO:0000313" key="17">
    <source>
        <dbReference type="EMBL" id="GAC29438.1"/>
    </source>
</evidence>
<keyword evidence="5" id="KW-0808">Transferase</keyword>
<feature type="transmembrane region" description="Helical" evidence="14">
    <location>
        <begin position="276"/>
        <end position="295"/>
    </location>
</feature>
<evidence type="ECO:0000256" key="11">
    <source>
        <dbReference type="ARBA" id="ARBA00068150"/>
    </source>
</evidence>
<evidence type="ECO:0000256" key="9">
    <source>
        <dbReference type="ARBA" id="ARBA00023012"/>
    </source>
</evidence>
<dbReference type="Gene3D" id="3.30.565.10">
    <property type="entry name" value="Histidine kinase-like ATPase, C-terminal domain"/>
    <property type="match status" value="1"/>
</dbReference>
<dbReference type="Pfam" id="PF00072">
    <property type="entry name" value="Response_reg"/>
    <property type="match status" value="1"/>
</dbReference>
<dbReference type="EMBL" id="BAEQ01000045">
    <property type="protein sequence ID" value="GAC29438.1"/>
    <property type="molecule type" value="Genomic_DNA"/>
</dbReference>
<evidence type="ECO:0000259" key="16">
    <source>
        <dbReference type="PROSITE" id="PS50110"/>
    </source>
</evidence>
<dbReference type="FunFam" id="3.30.565.10:FF:000010">
    <property type="entry name" value="Sensor histidine kinase RcsC"/>
    <property type="match status" value="1"/>
</dbReference>
<reference evidence="18" key="1">
    <citation type="journal article" date="2014" name="Environ. Microbiol.">
        <title>Comparative genomics of the marine bacterial genus Glaciecola reveals the high degree of genomic diversity and genomic characteristic for cold adaptation.</title>
        <authorList>
            <person name="Qin Q.L."/>
            <person name="Xie B.B."/>
            <person name="Yu Y."/>
            <person name="Shu Y.L."/>
            <person name="Rong J.C."/>
            <person name="Zhang Y.J."/>
            <person name="Zhao D.L."/>
            <person name="Chen X.L."/>
            <person name="Zhang X.Y."/>
            <person name="Chen B."/>
            <person name="Zhou B.C."/>
            <person name="Zhang Y.Z."/>
        </authorList>
    </citation>
    <scope>NUCLEOTIDE SEQUENCE [LARGE SCALE GENOMIC DNA]</scope>
    <source>
        <strain evidence="18">ACAM 615</strain>
    </source>
</reference>
<dbReference type="SMART" id="SM00388">
    <property type="entry name" value="HisKA"/>
    <property type="match status" value="1"/>
</dbReference>
<keyword evidence="18" id="KW-1185">Reference proteome</keyword>
<dbReference type="Gene3D" id="6.10.340.10">
    <property type="match status" value="1"/>
</dbReference>
<keyword evidence="14" id="KW-1133">Transmembrane helix</keyword>
<dbReference type="SMART" id="SM01358">
    <property type="entry name" value="HBM"/>
    <property type="match status" value="1"/>
</dbReference>
<dbReference type="PANTHER" id="PTHR45339">
    <property type="entry name" value="HYBRID SIGNAL TRANSDUCTION HISTIDINE KINASE J"/>
    <property type="match status" value="1"/>
</dbReference>
<dbReference type="GO" id="GO:0000155">
    <property type="term" value="F:phosphorelay sensor kinase activity"/>
    <property type="evidence" value="ECO:0007669"/>
    <property type="project" value="InterPro"/>
</dbReference>
<feature type="domain" description="Response regulatory" evidence="16">
    <location>
        <begin position="760"/>
        <end position="876"/>
    </location>
</feature>
<comment type="catalytic activity">
    <reaction evidence="1">
        <text>ATP + protein L-histidine = ADP + protein N-phospho-L-histidine.</text>
        <dbReference type="EC" id="2.7.13.3"/>
    </reaction>
</comment>
<dbReference type="RefSeq" id="WP_006012354.1">
    <property type="nucleotide sequence ID" value="NZ_AUAV01000011.1"/>
</dbReference>
<dbReference type="PROSITE" id="PS50110">
    <property type="entry name" value="RESPONSE_REGULATORY"/>
    <property type="match status" value="1"/>
</dbReference>
<dbReference type="CDD" id="cd16922">
    <property type="entry name" value="HATPase_EvgS-ArcB-TorS-like"/>
    <property type="match status" value="1"/>
</dbReference>
<feature type="modified residue" description="4-aspartylphosphate" evidence="12">
    <location>
        <position position="810"/>
    </location>
</feature>
<dbReference type="GO" id="GO:0005524">
    <property type="term" value="F:ATP binding"/>
    <property type="evidence" value="ECO:0007669"/>
    <property type="project" value="UniProtKB-KW"/>
</dbReference>
<dbReference type="SUPFAM" id="SSF158472">
    <property type="entry name" value="HAMP domain-like"/>
    <property type="match status" value="1"/>
</dbReference>
<dbReference type="Pfam" id="PF00672">
    <property type="entry name" value="HAMP"/>
    <property type="match status" value="1"/>
</dbReference>
<dbReference type="FunFam" id="1.10.287.130:FF:000002">
    <property type="entry name" value="Two-component osmosensing histidine kinase"/>
    <property type="match status" value="1"/>
</dbReference>
<evidence type="ECO:0000256" key="3">
    <source>
        <dbReference type="ARBA" id="ARBA00012438"/>
    </source>
</evidence>
<dbReference type="SMART" id="SM00448">
    <property type="entry name" value="REC"/>
    <property type="match status" value="1"/>
</dbReference>
<dbReference type="InterPro" id="IPR003661">
    <property type="entry name" value="HisK_dim/P_dom"/>
</dbReference>
<dbReference type="InterPro" id="IPR001789">
    <property type="entry name" value="Sig_transdc_resp-reg_receiver"/>
</dbReference>
<dbReference type="SMART" id="SM00387">
    <property type="entry name" value="HATPase_c"/>
    <property type="match status" value="1"/>
</dbReference>
<keyword evidence="14" id="KW-0812">Transmembrane</keyword>
<evidence type="ECO:0000256" key="7">
    <source>
        <dbReference type="ARBA" id="ARBA00022777"/>
    </source>
</evidence>
<dbReference type="InterPro" id="IPR004358">
    <property type="entry name" value="Sig_transdc_His_kin-like_C"/>
</dbReference>
<name>K6ZKM1_9ALTE</name>
<dbReference type="PRINTS" id="PR00344">
    <property type="entry name" value="BCTRLSENSOR"/>
</dbReference>
<dbReference type="CDD" id="cd17546">
    <property type="entry name" value="REC_hyHK_CKI1_RcsC-like"/>
    <property type="match status" value="1"/>
</dbReference>
<dbReference type="Gene3D" id="3.40.50.2300">
    <property type="match status" value="1"/>
</dbReference>
<comment type="subcellular location">
    <subcellularLocation>
        <location evidence="2">Membrane</location>
    </subcellularLocation>
</comment>
<dbReference type="CDD" id="cd06225">
    <property type="entry name" value="HAMP"/>
    <property type="match status" value="1"/>
</dbReference>
<comment type="caution">
    <text evidence="17">The sequence shown here is derived from an EMBL/GenBank/DDBJ whole genome shotgun (WGS) entry which is preliminary data.</text>
</comment>
<dbReference type="EC" id="2.7.13.3" evidence="3"/>
<proteinExistence type="predicted"/>
<organism evidence="17 18">
    <name type="scientific">Brumicola pallidula DSM 14239 = ACAM 615</name>
    <dbReference type="NCBI Taxonomy" id="1121922"/>
    <lineage>
        <taxon>Bacteria</taxon>
        <taxon>Pseudomonadati</taxon>
        <taxon>Pseudomonadota</taxon>
        <taxon>Gammaproteobacteria</taxon>
        <taxon>Alteromonadales</taxon>
        <taxon>Alteromonadaceae</taxon>
        <taxon>Brumicola</taxon>
    </lineage>
</organism>
<dbReference type="InterPro" id="IPR036890">
    <property type="entry name" value="HATPase_C_sf"/>
</dbReference>
<dbReference type="PANTHER" id="PTHR45339:SF1">
    <property type="entry name" value="HYBRID SIGNAL TRANSDUCTION HISTIDINE KINASE J"/>
    <property type="match status" value="1"/>
</dbReference>
<feature type="transmembrane region" description="Helical" evidence="14">
    <location>
        <begin position="222"/>
        <end position="241"/>
    </location>
</feature>
<evidence type="ECO:0000256" key="12">
    <source>
        <dbReference type="PROSITE-ProRule" id="PRU00169"/>
    </source>
</evidence>
<evidence type="ECO:0000313" key="18">
    <source>
        <dbReference type="Proteomes" id="UP000006251"/>
    </source>
</evidence>
<comment type="subunit">
    <text evidence="10">At low DSF concentrations, interacts with RpfF.</text>
</comment>
<gene>
    <name evidence="17" type="ORF">GPAL_2583</name>
</gene>
<evidence type="ECO:0000259" key="15">
    <source>
        <dbReference type="PROSITE" id="PS50109"/>
    </source>
</evidence>
<dbReference type="GO" id="GO:0016020">
    <property type="term" value="C:membrane"/>
    <property type="evidence" value="ECO:0007669"/>
    <property type="project" value="UniProtKB-SubCell"/>
</dbReference>